<dbReference type="EMBL" id="BMHY01000002">
    <property type="protein sequence ID" value="GGG62478.1"/>
    <property type="molecule type" value="Genomic_DNA"/>
</dbReference>
<gene>
    <name evidence="2" type="ORF">GCM10010918_15260</name>
</gene>
<reference evidence="2 3" key="1">
    <citation type="journal article" date="2014" name="Int. J. Syst. Evol. Microbiol.">
        <title>Complete genome sequence of Corynebacterium casei LMG S-19264T (=DSM 44701T), isolated from a smear-ripened cheese.</title>
        <authorList>
            <consortium name="US DOE Joint Genome Institute (JGI-PGF)"/>
            <person name="Walter F."/>
            <person name="Albersmeier A."/>
            <person name="Kalinowski J."/>
            <person name="Ruckert C."/>
        </authorList>
    </citation>
    <scope>NUCLEOTIDE SEQUENCE [LARGE SCALE GENOMIC DNA]</scope>
    <source>
        <strain evidence="2 3">CGMCC 1.15286</strain>
    </source>
</reference>
<sequence>MKLWQVLYMIACAGVGFGCFMAVFFISFNLEDGFMTQDNKPLAALVAVTSLLGLTVFFFIGKAIFNSNQFLGPAIVIIIISAIFSLPVMELITDLL</sequence>
<comment type="caution">
    <text evidence="2">The sequence shown here is derived from an EMBL/GenBank/DDBJ whole genome shotgun (WGS) entry which is preliminary data.</text>
</comment>
<evidence type="ECO:0000256" key="1">
    <source>
        <dbReference type="SAM" id="Phobius"/>
    </source>
</evidence>
<feature type="transmembrane region" description="Helical" evidence="1">
    <location>
        <begin position="6"/>
        <end position="30"/>
    </location>
</feature>
<dbReference type="AlphaFoldDB" id="A0A917H023"/>
<dbReference type="RefSeq" id="WP_188888316.1">
    <property type="nucleotide sequence ID" value="NZ_BMHY01000002.1"/>
</dbReference>
<dbReference type="Proteomes" id="UP000600247">
    <property type="component" value="Unassembled WGS sequence"/>
</dbReference>
<proteinExistence type="predicted"/>
<protein>
    <submittedName>
        <fullName evidence="2">Uncharacterized protein</fullName>
    </submittedName>
</protein>
<organism evidence="2 3">
    <name type="scientific">Paenibacillus radicis</name>
    <name type="common">ex Gao et al. 2016</name>
    <dbReference type="NCBI Taxonomy" id="1737354"/>
    <lineage>
        <taxon>Bacteria</taxon>
        <taxon>Bacillati</taxon>
        <taxon>Bacillota</taxon>
        <taxon>Bacilli</taxon>
        <taxon>Bacillales</taxon>
        <taxon>Paenibacillaceae</taxon>
        <taxon>Paenibacillus</taxon>
    </lineage>
</organism>
<dbReference type="PROSITE" id="PS51257">
    <property type="entry name" value="PROKAR_LIPOPROTEIN"/>
    <property type="match status" value="1"/>
</dbReference>
<evidence type="ECO:0000313" key="3">
    <source>
        <dbReference type="Proteomes" id="UP000600247"/>
    </source>
</evidence>
<keyword evidence="1" id="KW-0472">Membrane</keyword>
<keyword evidence="3" id="KW-1185">Reference proteome</keyword>
<name>A0A917H023_9BACL</name>
<feature type="transmembrane region" description="Helical" evidence="1">
    <location>
        <begin position="42"/>
        <end position="64"/>
    </location>
</feature>
<keyword evidence="1" id="KW-0812">Transmembrane</keyword>
<keyword evidence="1" id="KW-1133">Transmembrane helix</keyword>
<evidence type="ECO:0000313" key="2">
    <source>
        <dbReference type="EMBL" id="GGG62478.1"/>
    </source>
</evidence>
<feature type="transmembrane region" description="Helical" evidence="1">
    <location>
        <begin position="70"/>
        <end position="92"/>
    </location>
</feature>
<accession>A0A917H023</accession>